<proteinExistence type="predicted"/>
<reference evidence="1 2" key="2">
    <citation type="submission" date="2020-03" db="EMBL/GenBank/DDBJ databases">
        <authorList>
            <person name="Ichikawa N."/>
            <person name="Kimura A."/>
            <person name="Kitahashi Y."/>
            <person name="Uohara A."/>
        </authorList>
    </citation>
    <scope>NUCLEOTIDE SEQUENCE [LARGE SCALE GENOMIC DNA]</scope>
    <source>
        <strain evidence="1 2">NBRC 107702</strain>
    </source>
</reference>
<protein>
    <submittedName>
        <fullName evidence="1">Uncharacterized protein</fullName>
    </submittedName>
</protein>
<organism evidence="1 2">
    <name type="scientific">Phytohabitans flavus</name>
    <dbReference type="NCBI Taxonomy" id="1076124"/>
    <lineage>
        <taxon>Bacteria</taxon>
        <taxon>Bacillati</taxon>
        <taxon>Actinomycetota</taxon>
        <taxon>Actinomycetes</taxon>
        <taxon>Micromonosporales</taxon>
        <taxon>Micromonosporaceae</taxon>
    </lineage>
</organism>
<name>A0A6F8Y1U1_9ACTN</name>
<evidence type="ECO:0000313" key="1">
    <source>
        <dbReference type="EMBL" id="BCB79948.1"/>
    </source>
</evidence>
<dbReference type="EMBL" id="AP022870">
    <property type="protein sequence ID" value="BCB79948.1"/>
    <property type="molecule type" value="Genomic_DNA"/>
</dbReference>
<sequence>MGVCIDSTIAGSRQRVGSTQQIPGQVRVLIDSRINNRDHYVVAHAVFVSFLYVEESQMPLVISNLVGAQRGGH</sequence>
<accession>A0A6F8Y1U1</accession>
<gene>
    <name evidence="1" type="ORF">Pflav_063580</name>
</gene>
<dbReference type="Proteomes" id="UP000502508">
    <property type="component" value="Chromosome"/>
</dbReference>
<keyword evidence="2" id="KW-1185">Reference proteome</keyword>
<reference evidence="1 2" key="1">
    <citation type="submission" date="2020-03" db="EMBL/GenBank/DDBJ databases">
        <title>Whole genome shotgun sequence of Phytohabitans flavus NBRC 107702.</title>
        <authorList>
            <person name="Komaki H."/>
            <person name="Tamura T."/>
        </authorList>
    </citation>
    <scope>NUCLEOTIDE SEQUENCE [LARGE SCALE GENOMIC DNA]</scope>
    <source>
        <strain evidence="1 2">NBRC 107702</strain>
    </source>
</reference>
<dbReference type="KEGG" id="pfla:Pflav_063580"/>
<dbReference type="AlphaFoldDB" id="A0A6F8Y1U1"/>
<evidence type="ECO:0000313" key="2">
    <source>
        <dbReference type="Proteomes" id="UP000502508"/>
    </source>
</evidence>